<evidence type="ECO:0008006" key="4">
    <source>
        <dbReference type="Google" id="ProtNLM"/>
    </source>
</evidence>
<reference evidence="2" key="2">
    <citation type="submission" date="2021-09" db="EMBL/GenBank/DDBJ databases">
        <authorList>
            <person name="Gilroy R."/>
        </authorList>
    </citation>
    <scope>NUCLEOTIDE SEQUENCE</scope>
    <source>
        <strain evidence="2">4100</strain>
    </source>
</reference>
<dbReference type="Proteomes" id="UP000711407">
    <property type="component" value="Unassembled WGS sequence"/>
</dbReference>
<feature type="chain" id="PRO_5037480150" description="DUF4925 domain-containing protein" evidence="1">
    <location>
        <begin position="19"/>
        <end position="532"/>
    </location>
</feature>
<dbReference type="AlphaFoldDB" id="A0A921E9S4"/>
<sequence>MKALYNIGLLLCAAVALTACDNDMDPLLDKPTSGNAAEESVAEGYFRATFFPRPEGSSSDTRAAVNGNSEQIQSLLCLIYQKQADGSYRYYTEKNVLEYDGTAGNITPQTYEWPLKQEVNFELPNGDYKAVFIGNADKNLFIDQNDNEILTAYNGDYTSARINMPEMGPKGFNQYNMFYLCTVDFSPANPSPSVLMQRLVSDNVYGRDMIDDNKAVSMLVDNIVKQIRDNNLTTDIVKGLLRSSLLEALSNATGLDVIAGSLTTVVDRLVNMILGDVVEALNEMLLQEVTKRLEAALKGEGGPDKSLLGLNYILNPWTTVNAVDITYSSLPKSIDFNRMCRSYYAETTWKNIPVSKSDNLGTLHVLSLCGEGHVAKIDVNRDNEQYKLLLATLLEQLDEQVLNGLLVDIHTPLRYQMQSNLQYSTTFELLNLTLSDFSEDQTGEPLELNIQLNDIVNLEEVVKQLLGDNILSGIVGGLTNQLLQPLLNALNTVVIKPLNIRLPGLNLNNIELQGTWDATHVSDGTIAPSVTQ</sequence>
<proteinExistence type="predicted"/>
<feature type="signal peptide" evidence="1">
    <location>
        <begin position="1"/>
        <end position="18"/>
    </location>
</feature>
<dbReference type="EMBL" id="DYXT01000047">
    <property type="protein sequence ID" value="HJE39859.1"/>
    <property type="molecule type" value="Genomic_DNA"/>
</dbReference>
<comment type="caution">
    <text evidence="2">The sequence shown here is derived from an EMBL/GenBank/DDBJ whole genome shotgun (WGS) entry which is preliminary data.</text>
</comment>
<dbReference type="PROSITE" id="PS51257">
    <property type="entry name" value="PROKAR_LIPOPROTEIN"/>
    <property type="match status" value="1"/>
</dbReference>
<accession>A0A921E9S4</accession>
<gene>
    <name evidence="2" type="ORF">K8V47_08905</name>
</gene>
<protein>
    <recommendedName>
        <fullName evidence="4">DUF4925 domain-containing protein</fullName>
    </recommendedName>
</protein>
<name>A0A921E9S4_9BACT</name>
<evidence type="ECO:0000256" key="1">
    <source>
        <dbReference type="SAM" id="SignalP"/>
    </source>
</evidence>
<organism evidence="2 3">
    <name type="scientific">Candidatus Amulumruptor caecigallinarius</name>
    <dbReference type="NCBI Taxonomy" id="2109911"/>
    <lineage>
        <taxon>Bacteria</taxon>
        <taxon>Pseudomonadati</taxon>
        <taxon>Bacteroidota</taxon>
        <taxon>Bacteroidia</taxon>
        <taxon>Bacteroidales</taxon>
        <taxon>Muribaculaceae</taxon>
        <taxon>Candidatus Amulumruptor</taxon>
    </lineage>
</organism>
<evidence type="ECO:0000313" key="3">
    <source>
        <dbReference type="Proteomes" id="UP000711407"/>
    </source>
</evidence>
<evidence type="ECO:0000313" key="2">
    <source>
        <dbReference type="EMBL" id="HJE39859.1"/>
    </source>
</evidence>
<reference evidence="2" key="1">
    <citation type="journal article" date="2021" name="PeerJ">
        <title>Extensive microbial diversity within the chicken gut microbiome revealed by metagenomics and culture.</title>
        <authorList>
            <person name="Gilroy R."/>
            <person name="Ravi A."/>
            <person name="Getino M."/>
            <person name="Pursley I."/>
            <person name="Horton D.L."/>
            <person name="Alikhan N.F."/>
            <person name="Baker D."/>
            <person name="Gharbi K."/>
            <person name="Hall N."/>
            <person name="Watson M."/>
            <person name="Adriaenssens E.M."/>
            <person name="Foster-Nyarko E."/>
            <person name="Jarju S."/>
            <person name="Secka A."/>
            <person name="Antonio M."/>
            <person name="Oren A."/>
            <person name="Chaudhuri R.R."/>
            <person name="La Ragione R."/>
            <person name="Hildebrand F."/>
            <person name="Pallen M.J."/>
        </authorList>
    </citation>
    <scope>NUCLEOTIDE SEQUENCE</scope>
    <source>
        <strain evidence="2">4100</strain>
    </source>
</reference>
<keyword evidence="1" id="KW-0732">Signal</keyword>